<reference evidence="20 21" key="1">
    <citation type="submission" date="2023-03" db="EMBL/GenBank/DDBJ databases">
        <title>High-quality genome of Scylla paramamosain provides insights in environmental adaptation.</title>
        <authorList>
            <person name="Zhang L."/>
        </authorList>
    </citation>
    <scope>NUCLEOTIDE SEQUENCE [LARGE SCALE GENOMIC DNA]</scope>
    <source>
        <strain evidence="20">LZ_2023a</strain>
        <tissue evidence="20">Muscle</tissue>
    </source>
</reference>
<feature type="repeat" description="TPR" evidence="16">
    <location>
        <begin position="763"/>
        <end position="796"/>
    </location>
</feature>
<feature type="transmembrane region" description="Helical" evidence="18">
    <location>
        <begin position="509"/>
        <end position="530"/>
    </location>
</feature>
<dbReference type="AlphaFoldDB" id="A0AAW0UJJ1"/>
<dbReference type="Pfam" id="PF13424">
    <property type="entry name" value="TPR_12"/>
    <property type="match status" value="1"/>
</dbReference>
<keyword evidence="8 18" id="KW-0812">Transmembrane</keyword>
<keyword evidence="10 16" id="KW-0802">TPR repeat</keyword>
<evidence type="ECO:0000256" key="9">
    <source>
        <dbReference type="ARBA" id="ARBA00022737"/>
    </source>
</evidence>
<comment type="catalytic activity">
    <reaction evidence="15">
        <text>a di-trans,poly-cis-dolichyl beta-D-mannosyl phosphate + L-seryl-[protein] = 3-O-(alpha-D-mannosyl)-L-seryl-[protein] + a di-trans,poly-cis-dolichyl phosphate + H(+)</text>
        <dbReference type="Rhea" id="RHEA:17377"/>
        <dbReference type="Rhea" id="RHEA-COMP:9863"/>
        <dbReference type="Rhea" id="RHEA-COMP:13546"/>
        <dbReference type="Rhea" id="RHEA-COMP:19498"/>
        <dbReference type="Rhea" id="RHEA-COMP:19501"/>
        <dbReference type="ChEBI" id="CHEBI:15378"/>
        <dbReference type="ChEBI" id="CHEBI:29999"/>
        <dbReference type="ChEBI" id="CHEBI:57683"/>
        <dbReference type="ChEBI" id="CHEBI:58211"/>
        <dbReference type="ChEBI" id="CHEBI:137321"/>
        <dbReference type="EC" id="2.4.1.109"/>
    </reaction>
</comment>
<dbReference type="Pfam" id="PF13181">
    <property type="entry name" value="TPR_8"/>
    <property type="match status" value="1"/>
</dbReference>
<dbReference type="InterPro" id="IPR011990">
    <property type="entry name" value="TPR-like_helical_dom_sf"/>
</dbReference>
<comment type="pathway">
    <text evidence="4">Protein modification; protein glycosylation.</text>
</comment>
<evidence type="ECO:0000256" key="1">
    <source>
        <dbReference type="ARBA" id="ARBA00003582"/>
    </source>
</evidence>
<gene>
    <name evidence="20" type="ORF">O3P69_003156</name>
</gene>
<evidence type="ECO:0000313" key="20">
    <source>
        <dbReference type="EMBL" id="KAK8400255.1"/>
    </source>
</evidence>
<organism evidence="20 21">
    <name type="scientific">Scylla paramamosain</name>
    <name type="common">Mud crab</name>
    <dbReference type="NCBI Taxonomy" id="85552"/>
    <lineage>
        <taxon>Eukaryota</taxon>
        <taxon>Metazoa</taxon>
        <taxon>Ecdysozoa</taxon>
        <taxon>Arthropoda</taxon>
        <taxon>Crustacea</taxon>
        <taxon>Multicrustacea</taxon>
        <taxon>Malacostraca</taxon>
        <taxon>Eumalacostraca</taxon>
        <taxon>Eucarida</taxon>
        <taxon>Decapoda</taxon>
        <taxon>Pleocyemata</taxon>
        <taxon>Brachyura</taxon>
        <taxon>Eubrachyura</taxon>
        <taxon>Portunoidea</taxon>
        <taxon>Portunidae</taxon>
        <taxon>Portuninae</taxon>
        <taxon>Scylla</taxon>
    </lineage>
</organism>
<keyword evidence="9" id="KW-0677">Repeat</keyword>
<keyword evidence="13 18" id="KW-0472">Membrane</keyword>
<dbReference type="EMBL" id="JARAKH010000010">
    <property type="protein sequence ID" value="KAK8400255.1"/>
    <property type="molecule type" value="Genomic_DNA"/>
</dbReference>
<dbReference type="EC" id="2.4.1.109" evidence="6"/>
<comment type="similarity">
    <text evidence="5">Belongs to the TMTC family.</text>
</comment>
<evidence type="ECO:0000313" key="21">
    <source>
        <dbReference type="Proteomes" id="UP001487740"/>
    </source>
</evidence>
<feature type="repeat" description="TPR" evidence="16">
    <location>
        <begin position="902"/>
        <end position="935"/>
    </location>
</feature>
<feature type="transmembrane region" description="Helical" evidence="18">
    <location>
        <begin position="550"/>
        <end position="574"/>
    </location>
</feature>
<dbReference type="GO" id="GO:0042802">
    <property type="term" value="F:identical protein binding"/>
    <property type="evidence" value="ECO:0007669"/>
    <property type="project" value="InterPro"/>
</dbReference>
<dbReference type="InterPro" id="IPR013618">
    <property type="entry name" value="TMTC_DUF1736"/>
</dbReference>
<evidence type="ECO:0000256" key="8">
    <source>
        <dbReference type="ARBA" id="ARBA00022692"/>
    </source>
</evidence>
<dbReference type="SMART" id="SM00028">
    <property type="entry name" value="TPR"/>
    <property type="match status" value="9"/>
</dbReference>
<dbReference type="InterPro" id="IPR052384">
    <property type="entry name" value="TMTC_O-mannosyltransferase"/>
</dbReference>
<keyword evidence="7" id="KW-0808">Transferase</keyword>
<evidence type="ECO:0000256" key="17">
    <source>
        <dbReference type="SAM" id="MobiDB-lite"/>
    </source>
</evidence>
<comment type="catalytic activity">
    <reaction evidence="14">
        <text>a di-trans,poly-cis-dolichyl beta-D-mannosyl phosphate + L-threonyl-[protein] = 3-O-(alpha-D-mannosyl)-L-threonyl-[protein] + a di-trans,poly-cis-dolichyl phosphate + H(+)</text>
        <dbReference type="Rhea" id="RHEA:53396"/>
        <dbReference type="Rhea" id="RHEA-COMP:11060"/>
        <dbReference type="Rhea" id="RHEA-COMP:13547"/>
        <dbReference type="Rhea" id="RHEA-COMP:19498"/>
        <dbReference type="Rhea" id="RHEA-COMP:19501"/>
        <dbReference type="ChEBI" id="CHEBI:15378"/>
        <dbReference type="ChEBI" id="CHEBI:30013"/>
        <dbReference type="ChEBI" id="CHEBI:57683"/>
        <dbReference type="ChEBI" id="CHEBI:58211"/>
        <dbReference type="ChEBI" id="CHEBI:137323"/>
        <dbReference type="EC" id="2.4.1.109"/>
    </reaction>
</comment>
<feature type="domain" description="DUF1736" evidence="19">
    <location>
        <begin position="447"/>
        <end position="519"/>
    </location>
</feature>
<sequence length="992" mass="110482">MVLLTVLQQASGVPPRSVSLLPRPFSYSVSADRVLSTLFSAPLPRSSRGLRPCYIILTRPWSLSPLSLSFVARWVSSSLLPPFSPSLYFFVGVTVSFLRHVHLYSRVVLLFVMLVIARPATVRPRDTTCLMTDKPTTRRRSKEELGESAGGRQRTEGHATKPQGIRLPMGASEAEERSGEERRGEEGEEADREGHSEDYWCPYEVSNALLISSCFSRAIKTNPDVLPTTPLTQLLWDDFWGTPLTHSGSHKSYRPLTVLSFRLNYMVSEFHPRSYHVTNVALHVAATGLFAVFARTLTPHARLARTAAPLLFAAHPIHTEAVAGVVGRADVGAAIFFLGALLSYMRYCNCGRGNGLPVGSTGGRVGRRAWLGAALVSATLSMLTKEHGITALAVCAAYHLFVHAKLRPREVFSVLTERRHRGVAEGLAGLGVALLVLLSFRLAIMGSQPPEFAPADNPAADCESSGVRALTFFFLPAFNVWLLLCPYTLSFDWSMEAIPLVTSLADPRNLASMALYASLGLLALASLLALRRRRPGEDVGGGESTTTGDVTIMALALIILPFLPATNLFFYVGFVVAERILYIPSMGVCLLVSWGAHLLYARARTVRARRVVQAALVVLFVLFSVRTWNRNHDWATEENLYRSGIAINPPKAYGNLANILSSQGKKEEAEWAYKKALSYRSNMADVHYNLGILFQEQKRYHEALQEYKLAIQFRPRMAMAHLNMGLVLGLLGQRAEAAEVYRHCSQLDGSGLKDPRTHESTKISALFNLGRLYADDGHFERAIEVYQEAVERMPSHYQPQSLYNMLGEAFFKLERFEEAERWYLEALKVKNDHVPAHLTYGKLLAKMQRVGEAEEWFQRAKSLAPNDSTVHQHFGQFLSEVERHEDAADHYVKAAQLAPSEYEIIFNAANTLRQAGRNKQAEEYYRLAVNLRPQEATSHMNLGAMLHVNGKLLEAESSYLEALRLKPDDSITRTNLQKLRHLLAKKGISPSR</sequence>
<comment type="function">
    <text evidence="1">Transfers mannosyl residues to the hydroxyl group of serine or threonine residues.</text>
</comment>
<protein>
    <recommendedName>
        <fullName evidence="6">dolichyl-phosphate-mannose--protein mannosyltransferase</fullName>
        <ecNumber evidence="6">2.4.1.109</ecNumber>
    </recommendedName>
</protein>
<feature type="repeat" description="TPR" evidence="16">
    <location>
        <begin position="800"/>
        <end position="833"/>
    </location>
</feature>
<feature type="repeat" description="TPR" evidence="16">
    <location>
        <begin position="936"/>
        <end position="969"/>
    </location>
</feature>
<dbReference type="Gene3D" id="1.25.40.10">
    <property type="entry name" value="Tetratricopeptide repeat domain"/>
    <property type="match status" value="3"/>
</dbReference>
<dbReference type="PANTHER" id="PTHR44216:SF3">
    <property type="entry name" value="PROTEIN O-MANNOSYL-TRANSFERASE TMTC2"/>
    <property type="match status" value="1"/>
</dbReference>
<evidence type="ECO:0000256" key="10">
    <source>
        <dbReference type="ARBA" id="ARBA00022803"/>
    </source>
</evidence>
<keyword evidence="21" id="KW-1185">Reference proteome</keyword>
<evidence type="ECO:0000256" key="11">
    <source>
        <dbReference type="ARBA" id="ARBA00022824"/>
    </source>
</evidence>
<evidence type="ECO:0000256" key="2">
    <source>
        <dbReference type="ARBA" id="ARBA00004141"/>
    </source>
</evidence>
<feature type="repeat" description="TPR" evidence="16">
    <location>
        <begin position="868"/>
        <end position="901"/>
    </location>
</feature>
<feature type="transmembrane region" description="Helical" evidence="18">
    <location>
        <begin position="465"/>
        <end position="489"/>
    </location>
</feature>
<feature type="transmembrane region" description="Helical" evidence="18">
    <location>
        <begin position="580"/>
        <end position="599"/>
    </location>
</feature>
<dbReference type="InterPro" id="IPR011717">
    <property type="entry name" value="TPR-4"/>
</dbReference>
<evidence type="ECO:0000256" key="6">
    <source>
        <dbReference type="ARBA" id="ARBA00012839"/>
    </source>
</evidence>
<feature type="repeat" description="TPR" evidence="16">
    <location>
        <begin position="834"/>
        <end position="867"/>
    </location>
</feature>
<dbReference type="PROSITE" id="PS50005">
    <property type="entry name" value="TPR"/>
    <property type="match status" value="7"/>
</dbReference>
<evidence type="ECO:0000256" key="3">
    <source>
        <dbReference type="ARBA" id="ARBA00004240"/>
    </source>
</evidence>
<evidence type="ECO:0000256" key="5">
    <source>
        <dbReference type="ARBA" id="ARBA00007882"/>
    </source>
</evidence>
<evidence type="ECO:0000256" key="18">
    <source>
        <dbReference type="SAM" id="Phobius"/>
    </source>
</evidence>
<dbReference type="GO" id="GO:0005789">
    <property type="term" value="C:endoplasmic reticulum membrane"/>
    <property type="evidence" value="ECO:0007669"/>
    <property type="project" value="TreeGrafter"/>
</dbReference>
<accession>A0AAW0UJJ1</accession>
<dbReference type="Proteomes" id="UP001487740">
    <property type="component" value="Unassembled WGS sequence"/>
</dbReference>
<comment type="caution">
    <text evidence="20">The sequence shown here is derived from an EMBL/GenBank/DDBJ whole genome shotgun (WGS) entry which is preliminary data.</text>
</comment>
<dbReference type="Pfam" id="PF07721">
    <property type="entry name" value="TPR_4"/>
    <property type="match status" value="1"/>
</dbReference>
<dbReference type="PROSITE" id="PS50293">
    <property type="entry name" value="TPR_REGION"/>
    <property type="match status" value="2"/>
</dbReference>
<dbReference type="GO" id="GO:0004169">
    <property type="term" value="F:dolichyl-phosphate-mannose-protein mannosyltransferase activity"/>
    <property type="evidence" value="ECO:0007669"/>
    <property type="project" value="UniProtKB-EC"/>
</dbReference>
<feature type="repeat" description="TPR" evidence="16">
    <location>
        <begin position="684"/>
        <end position="717"/>
    </location>
</feature>
<evidence type="ECO:0000256" key="15">
    <source>
        <dbReference type="ARBA" id="ARBA00045102"/>
    </source>
</evidence>
<proteinExistence type="inferred from homology"/>
<dbReference type="SUPFAM" id="SSF48452">
    <property type="entry name" value="TPR-like"/>
    <property type="match status" value="2"/>
</dbReference>
<name>A0AAW0UJJ1_SCYPA</name>
<evidence type="ECO:0000256" key="4">
    <source>
        <dbReference type="ARBA" id="ARBA00004922"/>
    </source>
</evidence>
<keyword evidence="11" id="KW-0256">Endoplasmic reticulum</keyword>
<evidence type="ECO:0000256" key="16">
    <source>
        <dbReference type="PROSITE-ProRule" id="PRU00339"/>
    </source>
</evidence>
<keyword evidence="12 18" id="KW-1133">Transmembrane helix</keyword>
<evidence type="ECO:0000256" key="14">
    <source>
        <dbReference type="ARBA" id="ARBA00045085"/>
    </source>
</evidence>
<evidence type="ECO:0000256" key="12">
    <source>
        <dbReference type="ARBA" id="ARBA00022989"/>
    </source>
</evidence>
<feature type="transmembrane region" description="Helical" evidence="18">
    <location>
        <begin position="426"/>
        <end position="444"/>
    </location>
</feature>
<dbReference type="Pfam" id="PF08409">
    <property type="entry name" value="TMTC_DUF1736"/>
    <property type="match status" value="1"/>
</dbReference>
<evidence type="ECO:0000256" key="7">
    <source>
        <dbReference type="ARBA" id="ARBA00022679"/>
    </source>
</evidence>
<evidence type="ECO:0000259" key="19">
    <source>
        <dbReference type="Pfam" id="PF08409"/>
    </source>
</evidence>
<comment type="subcellular location">
    <subcellularLocation>
        <location evidence="3">Endoplasmic reticulum</location>
    </subcellularLocation>
    <subcellularLocation>
        <location evidence="2">Membrane</location>
        <topology evidence="2">Multi-pass membrane protein</topology>
    </subcellularLocation>
</comment>
<feature type="region of interest" description="Disordered" evidence="17">
    <location>
        <begin position="127"/>
        <end position="195"/>
    </location>
</feature>
<dbReference type="Pfam" id="PF13414">
    <property type="entry name" value="TPR_11"/>
    <property type="match status" value="1"/>
</dbReference>
<dbReference type="Pfam" id="PF13432">
    <property type="entry name" value="TPR_16"/>
    <property type="match status" value="1"/>
</dbReference>
<dbReference type="InterPro" id="IPR019734">
    <property type="entry name" value="TPR_rpt"/>
</dbReference>
<evidence type="ECO:0000256" key="13">
    <source>
        <dbReference type="ARBA" id="ARBA00023136"/>
    </source>
</evidence>
<dbReference type="PANTHER" id="PTHR44216">
    <property type="entry name" value="PROTEIN O-MANNOSYL-TRANSFERASE TMTC2"/>
    <property type="match status" value="1"/>
</dbReference>
<feature type="compositionally biased region" description="Basic and acidic residues" evidence="17">
    <location>
        <begin position="174"/>
        <end position="185"/>
    </location>
</feature>